<evidence type="ECO:0000313" key="2">
    <source>
        <dbReference type="EMBL" id="KAJ8320833.1"/>
    </source>
</evidence>
<dbReference type="Proteomes" id="UP001217089">
    <property type="component" value="Unassembled WGS sequence"/>
</dbReference>
<sequence length="125" mass="14248">MKEKKVLMPEKENSYYDKLNPGKPLQELVIHSNDANTEEHPVPVTMVTADVHQAPPVSEHLLKKRTSEALTNIPENQVVDWDKPLKEAKERIFASQADSRNIEELSREQLARSIAEVIVGNLWIL</sequence>
<comment type="caution">
    <text evidence="2">The sequence shown here is derived from an EMBL/GenBank/DDBJ whole genome shotgun (WGS) entry which is preliminary data.</text>
</comment>
<feature type="compositionally biased region" description="Basic and acidic residues" evidence="1">
    <location>
        <begin position="1"/>
        <end position="15"/>
    </location>
</feature>
<evidence type="ECO:0000313" key="3">
    <source>
        <dbReference type="Proteomes" id="UP001217089"/>
    </source>
</evidence>
<evidence type="ECO:0000256" key="1">
    <source>
        <dbReference type="SAM" id="MobiDB-lite"/>
    </source>
</evidence>
<proteinExistence type="predicted"/>
<reference evidence="2 3" key="1">
    <citation type="submission" date="2022-12" db="EMBL/GenBank/DDBJ databases">
        <title>Chromosome-level genome of Tegillarca granosa.</title>
        <authorList>
            <person name="Kim J."/>
        </authorList>
    </citation>
    <scope>NUCLEOTIDE SEQUENCE [LARGE SCALE GENOMIC DNA]</scope>
    <source>
        <strain evidence="2">Teg-2019</strain>
        <tissue evidence="2">Adductor muscle</tissue>
    </source>
</reference>
<accession>A0ABQ9FYS5</accession>
<gene>
    <name evidence="2" type="ORF">KUTeg_002420</name>
</gene>
<name>A0ABQ9FYS5_TEGGR</name>
<dbReference type="EMBL" id="JARBDR010000141">
    <property type="protein sequence ID" value="KAJ8320833.1"/>
    <property type="molecule type" value="Genomic_DNA"/>
</dbReference>
<organism evidence="2 3">
    <name type="scientific">Tegillarca granosa</name>
    <name type="common">Malaysian cockle</name>
    <name type="synonym">Anadara granosa</name>
    <dbReference type="NCBI Taxonomy" id="220873"/>
    <lineage>
        <taxon>Eukaryota</taxon>
        <taxon>Metazoa</taxon>
        <taxon>Spiralia</taxon>
        <taxon>Lophotrochozoa</taxon>
        <taxon>Mollusca</taxon>
        <taxon>Bivalvia</taxon>
        <taxon>Autobranchia</taxon>
        <taxon>Pteriomorphia</taxon>
        <taxon>Arcoida</taxon>
        <taxon>Arcoidea</taxon>
        <taxon>Arcidae</taxon>
        <taxon>Tegillarca</taxon>
    </lineage>
</organism>
<keyword evidence="3" id="KW-1185">Reference proteome</keyword>
<protein>
    <submittedName>
        <fullName evidence="2">Uncharacterized protein</fullName>
    </submittedName>
</protein>
<feature type="region of interest" description="Disordered" evidence="1">
    <location>
        <begin position="1"/>
        <end position="20"/>
    </location>
</feature>